<dbReference type="EMBL" id="PISP01000001">
    <property type="protein sequence ID" value="PKD45180.1"/>
    <property type="molecule type" value="Genomic_DNA"/>
</dbReference>
<dbReference type="AlphaFoldDB" id="A0A2N0VLW4"/>
<dbReference type="RefSeq" id="WP_101072733.1">
    <property type="nucleotide sequence ID" value="NZ_PISP01000001.1"/>
</dbReference>
<evidence type="ECO:0000256" key="1">
    <source>
        <dbReference type="ARBA" id="ARBA00004651"/>
    </source>
</evidence>
<dbReference type="PANTHER" id="PTHR30287:SF1">
    <property type="entry name" value="INNER MEMBRANE PROTEIN"/>
    <property type="match status" value="1"/>
</dbReference>
<evidence type="ECO:0000256" key="5">
    <source>
        <dbReference type="ARBA" id="ARBA00023136"/>
    </source>
</evidence>
<dbReference type="InterPro" id="IPR038766">
    <property type="entry name" value="Membrane_comp_ABC_pdt"/>
</dbReference>
<dbReference type="InterPro" id="IPR003838">
    <property type="entry name" value="ABC3_permease_C"/>
</dbReference>
<dbReference type="Proteomes" id="UP000233398">
    <property type="component" value="Unassembled WGS sequence"/>
</dbReference>
<feature type="transmembrane region" description="Helical" evidence="6">
    <location>
        <begin position="721"/>
        <end position="746"/>
    </location>
</feature>
<evidence type="ECO:0000256" key="2">
    <source>
        <dbReference type="ARBA" id="ARBA00022475"/>
    </source>
</evidence>
<feature type="transmembrane region" description="Helical" evidence="6">
    <location>
        <begin position="356"/>
        <end position="382"/>
    </location>
</feature>
<name>A0A2N0VLW4_9BACT</name>
<feature type="domain" description="ABC3 transporter permease C-terminal" evidence="7">
    <location>
        <begin position="727"/>
        <end position="841"/>
    </location>
</feature>
<accession>A0A2N0VLW4</accession>
<evidence type="ECO:0000256" key="4">
    <source>
        <dbReference type="ARBA" id="ARBA00022989"/>
    </source>
</evidence>
<feature type="transmembrane region" description="Helical" evidence="6">
    <location>
        <begin position="482"/>
        <end position="500"/>
    </location>
</feature>
<dbReference type="GO" id="GO:0005886">
    <property type="term" value="C:plasma membrane"/>
    <property type="evidence" value="ECO:0007669"/>
    <property type="project" value="UniProtKB-SubCell"/>
</dbReference>
<evidence type="ECO:0000259" key="7">
    <source>
        <dbReference type="Pfam" id="PF02687"/>
    </source>
</evidence>
<feature type="domain" description="ABC3 transporter permease C-terminal" evidence="7">
    <location>
        <begin position="265"/>
        <end position="384"/>
    </location>
</feature>
<keyword evidence="4 6" id="KW-1133">Transmembrane helix</keyword>
<keyword evidence="2" id="KW-1003">Cell membrane</keyword>
<dbReference type="InterPro" id="IPR025857">
    <property type="entry name" value="MacB_PCD"/>
</dbReference>
<evidence type="ECO:0000313" key="9">
    <source>
        <dbReference type="EMBL" id="PKD45180.1"/>
    </source>
</evidence>
<keyword evidence="10" id="KW-1185">Reference proteome</keyword>
<feature type="transmembrane region" description="Helical" evidence="6">
    <location>
        <begin position="428"/>
        <end position="452"/>
    </location>
</feature>
<feature type="transmembrane region" description="Helical" evidence="6">
    <location>
        <begin position="811"/>
        <end position="830"/>
    </location>
</feature>
<comment type="caution">
    <text evidence="9">The sequence shown here is derived from an EMBL/GenBank/DDBJ whole genome shotgun (WGS) entry which is preliminary data.</text>
</comment>
<dbReference type="Pfam" id="PF02687">
    <property type="entry name" value="FtsX"/>
    <property type="match status" value="2"/>
</dbReference>
<evidence type="ECO:0000313" key="10">
    <source>
        <dbReference type="Proteomes" id="UP000233398"/>
    </source>
</evidence>
<dbReference type="Pfam" id="PF12704">
    <property type="entry name" value="MacB_PCD"/>
    <property type="match status" value="1"/>
</dbReference>
<keyword evidence="5 6" id="KW-0472">Membrane</keyword>
<evidence type="ECO:0008006" key="11">
    <source>
        <dbReference type="Google" id="ProtNLM"/>
    </source>
</evidence>
<protein>
    <recommendedName>
        <fullName evidence="11">ABC transporter permease</fullName>
    </recommendedName>
</protein>
<feature type="transmembrane region" description="Helical" evidence="6">
    <location>
        <begin position="27"/>
        <end position="47"/>
    </location>
</feature>
<evidence type="ECO:0000256" key="3">
    <source>
        <dbReference type="ARBA" id="ARBA00022692"/>
    </source>
</evidence>
<dbReference type="OrthoDB" id="9775544at2"/>
<dbReference type="PANTHER" id="PTHR30287">
    <property type="entry name" value="MEMBRANE COMPONENT OF PREDICTED ABC SUPERFAMILY METABOLITE UPTAKE TRANSPORTER"/>
    <property type="match status" value="1"/>
</dbReference>
<organism evidence="9 10">
    <name type="scientific">Rhodohalobacter barkolensis</name>
    <dbReference type="NCBI Taxonomy" id="2053187"/>
    <lineage>
        <taxon>Bacteria</taxon>
        <taxon>Pseudomonadati</taxon>
        <taxon>Balneolota</taxon>
        <taxon>Balneolia</taxon>
        <taxon>Balneolales</taxon>
        <taxon>Balneolaceae</taxon>
        <taxon>Rhodohalobacter</taxon>
    </lineage>
</organism>
<gene>
    <name evidence="9" type="ORF">CWD77_06955</name>
</gene>
<evidence type="ECO:0000256" key="6">
    <source>
        <dbReference type="SAM" id="Phobius"/>
    </source>
</evidence>
<feature type="domain" description="MacB-like periplasmic core" evidence="8">
    <location>
        <begin position="28"/>
        <end position="232"/>
    </location>
</feature>
<evidence type="ECO:0000259" key="8">
    <source>
        <dbReference type="Pfam" id="PF12704"/>
    </source>
</evidence>
<proteinExistence type="predicted"/>
<comment type="subcellular location">
    <subcellularLocation>
        <location evidence="1">Cell membrane</location>
        <topology evidence="1">Multi-pass membrane protein</topology>
    </subcellularLocation>
</comment>
<sequence>MKLIRELLNPFSWKLAWRDARPQWKSLFLYTSAVIAGVAALVAILSFRNDVLLTVEDQSRELLGADLEVRMNQPYPDEIQSYIDSIGGSQAEGIEFSSMVIYGPDGLSRLSQIRAIDGPYPMYGEFETIPADAAQRYQSESSVLVEQSAMKQFNLQPGDSIQVGNIRLPIAGELISVPGEAAAFSLIGPRVYLSKNLLEGSSLLDRGSRVTYKSYLQLDDPEVITSAVEGLREFRDEHRVRYDTVETRKEDFDEIVSNLSKFLGLIAFVALLLGGLGVSSAVHVYLKRKTSMVATLRCMGMRAEQILAAVAIQISILGFIGAAAGTLIGLVLQFYLPTLFTDLLPFEIVQAISMQAIGLGLFTGILISVVFSLLPLAGISTVSPMMTLRKTDFSPIQALSIRVKTVTIAFTLAILILIIGFLTESITVAGVFTLSLIGFVILLRATASLLMAGVKGLRLKSFTYVWRQGAANLFRPNNQTSMLMTTLGMGMLLIGTLYLSQDAILQRIDLQFSDDMPNLVLYDIQTDQNDDILNIIEENEGRVLQNVPIISMRLAKWNGLTPSEVREDSTINVRGWALGREYRVTYRSELRESETLTDGEWIGEADGINSVVPISIATNIEDDLNVSVGDSLTFNVQGVPVETRIASIRDVDFTRPEPNFFVLFPSGVLEAAPQFFATVIQTSGDDQTNAIQQAVVQQHPNISAIDIGIALQSVQEFLNKIAMAVQFMALFSILTGFIVLGGSIAISRRQRTRESVLLRTLGANKKQISGIQTIEYALLGLLAGLTGLLLALVASWALAWFYFDLAFRPDLLSMLTITVLVVLSAVAIGWSGSRHIFKHSPIEVLRLEGEAT</sequence>
<feature type="transmembrane region" description="Helical" evidence="6">
    <location>
        <begin position="403"/>
        <end position="422"/>
    </location>
</feature>
<reference evidence="9 10" key="1">
    <citation type="submission" date="2017-11" db="EMBL/GenBank/DDBJ databases">
        <title>Rhodohalobacter 15182 sp. nov., isolated from a salt lake.</title>
        <authorList>
            <person name="Han S."/>
        </authorList>
    </citation>
    <scope>NUCLEOTIDE SEQUENCE [LARGE SCALE GENOMIC DNA]</scope>
    <source>
        <strain evidence="9 10">15182</strain>
    </source>
</reference>
<feature type="transmembrane region" description="Helical" evidence="6">
    <location>
        <begin position="776"/>
        <end position="799"/>
    </location>
</feature>
<feature type="transmembrane region" description="Helical" evidence="6">
    <location>
        <begin position="262"/>
        <end position="286"/>
    </location>
</feature>
<keyword evidence="3 6" id="KW-0812">Transmembrane</keyword>
<feature type="transmembrane region" description="Helical" evidence="6">
    <location>
        <begin position="306"/>
        <end position="336"/>
    </location>
</feature>